<dbReference type="Proteomes" id="UP000298663">
    <property type="component" value="Unassembled WGS sequence"/>
</dbReference>
<dbReference type="EMBL" id="AZBU02000002">
    <property type="protein sequence ID" value="TKR95641.1"/>
    <property type="molecule type" value="Genomic_DNA"/>
</dbReference>
<reference evidence="2 3" key="2">
    <citation type="journal article" date="2019" name="G3 (Bethesda)">
        <title>Hybrid Assembly of the Genome of the Entomopathogenic Nematode Steinernema carpocapsae Identifies the X-Chromosome.</title>
        <authorList>
            <person name="Serra L."/>
            <person name="Macchietto M."/>
            <person name="Macias-Munoz A."/>
            <person name="McGill C.J."/>
            <person name="Rodriguez I.M."/>
            <person name="Rodriguez B."/>
            <person name="Murad R."/>
            <person name="Mortazavi A."/>
        </authorList>
    </citation>
    <scope>NUCLEOTIDE SEQUENCE [LARGE SCALE GENOMIC DNA]</scope>
    <source>
        <strain evidence="2 3">ALL</strain>
    </source>
</reference>
<protein>
    <submittedName>
        <fullName evidence="2">Uncharacterized protein</fullName>
    </submittedName>
</protein>
<evidence type="ECO:0000313" key="2">
    <source>
        <dbReference type="EMBL" id="TKR95641.1"/>
    </source>
</evidence>
<accession>A0A4U5PH61</accession>
<proteinExistence type="predicted"/>
<gene>
    <name evidence="2" type="ORF">L596_009781</name>
</gene>
<evidence type="ECO:0000313" key="3">
    <source>
        <dbReference type="Proteomes" id="UP000298663"/>
    </source>
</evidence>
<organism evidence="2 3">
    <name type="scientific">Steinernema carpocapsae</name>
    <name type="common">Entomopathogenic nematode</name>
    <dbReference type="NCBI Taxonomy" id="34508"/>
    <lineage>
        <taxon>Eukaryota</taxon>
        <taxon>Metazoa</taxon>
        <taxon>Ecdysozoa</taxon>
        <taxon>Nematoda</taxon>
        <taxon>Chromadorea</taxon>
        <taxon>Rhabditida</taxon>
        <taxon>Tylenchina</taxon>
        <taxon>Panagrolaimomorpha</taxon>
        <taxon>Strongyloidoidea</taxon>
        <taxon>Steinernematidae</taxon>
        <taxon>Steinernema</taxon>
    </lineage>
</organism>
<keyword evidence="1" id="KW-0812">Transmembrane</keyword>
<evidence type="ECO:0000256" key="1">
    <source>
        <dbReference type="SAM" id="Phobius"/>
    </source>
</evidence>
<comment type="caution">
    <text evidence="2">The sequence shown here is derived from an EMBL/GenBank/DDBJ whole genome shotgun (WGS) entry which is preliminary data.</text>
</comment>
<dbReference type="AlphaFoldDB" id="A0A4U5PH61"/>
<sequence length="150" mass="16778">MQKIRRSYTAFVKSQITNTSIQRHNLKSIVVAVSATVASLAVLVDVMGNLALEPLGLRLELLCGLGVQRVIEVNEVSKQRREAHENNLYAARRVPKSSSEFCFKMLRQKTPYSLIFGCRMRVRHFTTGGTLLSSYGTAIVNFPGTCLWSE</sequence>
<reference evidence="2 3" key="1">
    <citation type="journal article" date="2015" name="Genome Biol.">
        <title>Comparative genomics of Steinernema reveals deeply conserved gene regulatory networks.</title>
        <authorList>
            <person name="Dillman A.R."/>
            <person name="Macchietto M."/>
            <person name="Porter C.F."/>
            <person name="Rogers A."/>
            <person name="Williams B."/>
            <person name="Antoshechkin I."/>
            <person name="Lee M.M."/>
            <person name="Goodwin Z."/>
            <person name="Lu X."/>
            <person name="Lewis E.E."/>
            <person name="Goodrich-Blair H."/>
            <person name="Stock S.P."/>
            <person name="Adams B.J."/>
            <person name="Sternberg P.W."/>
            <person name="Mortazavi A."/>
        </authorList>
    </citation>
    <scope>NUCLEOTIDE SEQUENCE [LARGE SCALE GENOMIC DNA]</scope>
    <source>
        <strain evidence="2 3">ALL</strain>
    </source>
</reference>
<keyword evidence="1" id="KW-0472">Membrane</keyword>
<name>A0A4U5PH61_STECR</name>
<feature type="transmembrane region" description="Helical" evidence="1">
    <location>
        <begin position="29"/>
        <end position="52"/>
    </location>
</feature>
<keyword evidence="1" id="KW-1133">Transmembrane helix</keyword>
<keyword evidence="3" id="KW-1185">Reference proteome</keyword>